<protein>
    <submittedName>
        <fullName evidence="2">Uncharacterized protein</fullName>
    </submittedName>
</protein>
<dbReference type="Proteomes" id="UP000239899">
    <property type="component" value="Unassembled WGS sequence"/>
</dbReference>
<accession>A0A2P6TUI2</accession>
<gene>
    <name evidence="2" type="ORF">C2E21_3493</name>
</gene>
<evidence type="ECO:0000313" key="3">
    <source>
        <dbReference type="Proteomes" id="UP000239899"/>
    </source>
</evidence>
<feature type="signal peptide" evidence="1">
    <location>
        <begin position="1"/>
        <end position="27"/>
    </location>
</feature>
<sequence>MQGAGAATMKPCLLVLLIALALGCAAGEPLPKFNKLANEGAPAFLQGLFVADKNDENATSLSSLMLTSTPWQLSQEIFNPSAEEPVRTSINAAITSWECYNAGADDSALAGAILFISEGNRTTINGEVETGQEWCWLVGISEDGKTLKKHVQRSVDSQSSEAGGYNPDCPGRVHGGAINFPTPYTLVANKVFPTPLENPCRKA</sequence>
<reference evidence="2 3" key="1">
    <citation type="journal article" date="2018" name="Plant J.">
        <title>Genome sequences of Chlorella sorokiniana UTEX 1602 and Micractinium conductrix SAG 241.80: implications to maltose excretion by a green alga.</title>
        <authorList>
            <person name="Arriola M.B."/>
            <person name="Velmurugan N."/>
            <person name="Zhang Y."/>
            <person name="Plunkett M.H."/>
            <person name="Hondzo H."/>
            <person name="Barney B.M."/>
        </authorList>
    </citation>
    <scope>NUCLEOTIDE SEQUENCE [LARGE SCALE GENOMIC DNA]</scope>
    <source>
        <strain evidence="3">UTEX 1602</strain>
    </source>
</reference>
<keyword evidence="3" id="KW-1185">Reference proteome</keyword>
<dbReference type="AlphaFoldDB" id="A0A2P6TUI2"/>
<name>A0A2P6TUI2_CHLSO</name>
<proteinExistence type="predicted"/>
<dbReference type="EMBL" id="LHPG02000006">
    <property type="protein sequence ID" value="PRW57720.1"/>
    <property type="molecule type" value="Genomic_DNA"/>
</dbReference>
<feature type="chain" id="PRO_5015140465" evidence="1">
    <location>
        <begin position="28"/>
        <end position="203"/>
    </location>
</feature>
<evidence type="ECO:0000256" key="1">
    <source>
        <dbReference type="SAM" id="SignalP"/>
    </source>
</evidence>
<evidence type="ECO:0000313" key="2">
    <source>
        <dbReference type="EMBL" id="PRW57720.1"/>
    </source>
</evidence>
<keyword evidence="1" id="KW-0732">Signal</keyword>
<organism evidence="2 3">
    <name type="scientific">Chlorella sorokiniana</name>
    <name type="common">Freshwater green alga</name>
    <dbReference type="NCBI Taxonomy" id="3076"/>
    <lineage>
        <taxon>Eukaryota</taxon>
        <taxon>Viridiplantae</taxon>
        <taxon>Chlorophyta</taxon>
        <taxon>core chlorophytes</taxon>
        <taxon>Trebouxiophyceae</taxon>
        <taxon>Chlorellales</taxon>
        <taxon>Chlorellaceae</taxon>
        <taxon>Chlorella clade</taxon>
        <taxon>Chlorella</taxon>
    </lineage>
</organism>
<comment type="caution">
    <text evidence="2">The sequence shown here is derived from an EMBL/GenBank/DDBJ whole genome shotgun (WGS) entry which is preliminary data.</text>
</comment>